<dbReference type="AlphaFoldDB" id="F9W5V8"/>
<feature type="compositionally biased region" description="Polar residues" evidence="1">
    <location>
        <begin position="238"/>
        <end position="248"/>
    </location>
</feature>
<name>F9W5V8_TRYCI</name>
<accession>F9W5V8</accession>
<protein>
    <submittedName>
        <fullName evidence="2">WGS project CAEQ00000000 data, annotated contig 13</fullName>
    </submittedName>
</protein>
<proteinExistence type="predicted"/>
<feature type="region of interest" description="Disordered" evidence="1">
    <location>
        <begin position="134"/>
        <end position="166"/>
    </location>
</feature>
<organism evidence="2 3">
    <name type="scientific">Trypanosoma congolense (strain IL3000)</name>
    <dbReference type="NCBI Taxonomy" id="1068625"/>
    <lineage>
        <taxon>Eukaryota</taxon>
        <taxon>Discoba</taxon>
        <taxon>Euglenozoa</taxon>
        <taxon>Kinetoplastea</taxon>
        <taxon>Metakinetoplastina</taxon>
        <taxon>Trypanosomatida</taxon>
        <taxon>Trypanosomatidae</taxon>
        <taxon>Trypanosoma</taxon>
        <taxon>Nannomonas</taxon>
    </lineage>
</organism>
<gene>
    <name evidence="2" type="ORF">TCIL3000_0_00290</name>
</gene>
<feature type="compositionally biased region" description="Basic and acidic residues" evidence="1">
    <location>
        <begin position="312"/>
        <end position="328"/>
    </location>
</feature>
<dbReference type="EMBL" id="CAEQ01000782">
    <property type="protein sequence ID" value="CCD12561.1"/>
    <property type="molecule type" value="Genomic_DNA"/>
</dbReference>
<evidence type="ECO:0000313" key="2">
    <source>
        <dbReference type="EMBL" id="CCD12561.1"/>
    </source>
</evidence>
<evidence type="ECO:0000256" key="1">
    <source>
        <dbReference type="SAM" id="MobiDB-lite"/>
    </source>
</evidence>
<keyword evidence="3" id="KW-1185">Reference proteome</keyword>
<feature type="compositionally biased region" description="Basic residues" evidence="1">
    <location>
        <begin position="154"/>
        <end position="164"/>
    </location>
</feature>
<sequence>MNGMPSGEKSLGTSPSLKFATPAEPCVSPSRQASPNGSLLNTTSLQSTSLDVGSERLVYLGLYPDLGFGDGVSVCPPPLQRFRPNNVRCPAFENARRSNPTNQRPHTFSPGQLPPKPKDTPRGVRFDFADTHRSPSLSVNRHVPSDVKGGGRYIHPHPPPRKQHRETTYMDPRSEMSCESQLHTPLKRYTKNARLPKVQAPFSSRCSLPSSNIDRQHLCSEPRSRSLFNATQSIDESNWSRPFTQDSHPSNRRTRLGSAISTPCSTRAMGSSTNTVRRLGEIASKMANAHLSCPQIHRTPLVRSEARASPTHPREPTTLHAVYRDTSR</sequence>
<comment type="caution">
    <text evidence="2">The sequence shown here is derived from an EMBL/GenBank/DDBJ whole genome shotgun (WGS) entry which is preliminary data.</text>
</comment>
<feature type="region of interest" description="Disordered" evidence="1">
    <location>
        <begin position="303"/>
        <end position="328"/>
    </location>
</feature>
<feature type="compositionally biased region" description="Polar residues" evidence="1">
    <location>
        <begin position="97"/>
        <end position="110"/>
    </location>
</feature>
<dbReference type="VEuPathDB" id="TriTrypDB:TcIL3000_0_00290"/>
<feature type="region of interest" description="Disordered" evidence="1">
    <location>
        <begin position="92"/>
        <end position="119"/>
    </location>
</feature>
<feature type="region of interest" description="Disordered" evidence="1">
    <location>
        <begin position="238"/>
        <end position="258"/>
    </location>
</feature>
<dbReference type="Proteomes" id="UP000000702">
    <property type="component" value="Unassembled WGS sequence"/>
</dbReference>
<feature type="region of interest" description="Disordered" evidence="1">
    <location>
        <begin position="1"/>
        <end position="40"/>
    </location>
</feature>
<reference evidence="2 3" key="2">
    <citation type="journal article" date="2012" name="Proc. Natl. Acad. Sci. U.S.A.">
        <title>Antigenic diversity is generated by distinct evolutionary mechanisms in African trypanosome species.</title>
        <authorList>
            <person name="Jackson A.P."/>
            <person name="Berry A."/>
            <person name="Aslett M."/>
            <person name="Allison H.C."/>
            <person name="Burton P."/>
            <person name="Vavrova-Anderson J."/>
            <person name="Brown R."/>
            <person name="Browne H."/>
            <person name="Corton N."/>
            <person name="Hauser H."/>
            <person name="Gamble J."/>
            <person name="Gilderthorp R."/>
            <person name="Marcello L."/>
            <person name="McQuillan J."/>
            <person name="Otto T.D."/>
            <person name="Quail M.A."/>
            <person name="Sanders M.J."/>
            <person name="van Tonder A."/>
            <person name="Ginger M.L."/>
            <person name="Field M.C."/>
            <person name="Barry J.D."/>
            <person name="Hertz-Fowler C."/>
            <person name="Berriman M."/>
        </authorList>
    </citation>
    <scope>NUCLEOTIDE SEQUENCE [LARGE SCALE GENOMIC DNA]</scope>
    <source>
        <strain evidence="2 3">IL3000</strain>
    </source>
</reference>
<evidence type="ECO:0000313" key="3">
    <source>
        <dbReference type="Proteomes" id="UP000000702"/>
    </source>
</evidence>
<reference evidence="3" key="1">
    <citation type="submission" date="2011-07" db="EMBL/GenBank/DDBJ databases">
        <title>Divergent evolution of antigenic variation in African trypanosomes.</title>
        <authorList>
            <person name="Jackson A.P."/>
            <person name="Berry A."/>
            <person name="Allison H.C."/>
            <person name="Burton P."/>
            <person name="Anderson J."/>
            <person name="Aslett M."/>
            <person name="Brown R."/>
            <person name="Corton N."/>
            <person name="Harris D."/>
            <person name="Hauser H."/>
            <person name="Gamble J."/>
            <person name="Gilderthorp R."/>
            <person name="McQuillan J."/>
            <person name="Quail M.A."/>
            <person name="Sanders M."/>
            <person name="Van Tonder A."/>
            <person name="Ginger M.L."/>
            <person name="Donelson J.E."/>
            <person name="Field M.C."/>
            <person name="Barry J.D."/>
            <person name="Berriman M."/>
            <person name="Hertz-Fowler C."/>
        </authorList>
    </citation>
    <scope>NUCLEOTIDE SEQUENCE [LARGE SCALE GENOMIC DNA]</scope>
    <source>
        <strain evidence="3">IL3000</strain>
    </source>
</reference>